<protein>
    <recommendedName>
        <fullName evidence="3">Actin-like protein ARP6</fullName>
    </recommendedName>
    <alternativeName>
        <fullName evidence="7">Actin-like protein arp6</fullName>
    </alternativeName>
</protein>
<dbReference type="GO" id="GO:0005737">
    <property type="term" value="C:cytoplasm"/>
    <property type="evidence" value="ECO:0007669"/>
    <property type="project" value="UniProtKB-SubCell"/>
</dbReference>
<dbReference type="Gene3D" id="3.90.640.10">
    <property type="entry name" value="Actin, Chain A, domain 4"/>
    <property type="match status" value="1"/>
</dbReference>
<dbReference type="PANTHER" id="PTHR11937">
    <property type="entry name" value="ACTIN"/>
    <property type="match status" value="1"/>
</dbReference>
<keyword evidence="9" id="KW-1185">Reference proteome</keyword>
<comment type="similarity">
    <text evidence="2">Belongs to the actin family. ARP6 subfamily.</text>
</comment>
<organism evidence="8 9">
    <name type="scientific">Glutinoglossum americanum</name>
    <dbReference type="NCBI Taxonomy" id="1670608"/>
    <lineage>
        <taxon>Eukaryota</taxon>
        <taxon>Fungi</taxon>
        <taxon>Dikarya</taxon>
        <taxon>Ascomycota</taxon>
        <taxon>Pezizomycotina</taxon>
        <taxon>Geoglossomycetes</taxon>
        <taxon>Geoglossales</taxon>
        <taxon>Geoglossaceae</taxon>
        <taxon>Glutinoglossum</taxon>
    </lineage>
</organism>
<dbReference type="Pfam" id="PF00022">
    <property type="entry name" value="Actin"/>
    <property type="match status" value="1"/>
</dbReference>
<dbReference type="InterPro" id="IPR004000">
    <property type="entry name" value="Actin"/>
</dbReference>
<comment type="subunit">
    <text evidence="6">Component of the SWR1 chromatin remodeling complex.</text>
</comment>
<evidence type="ECO:0000256" key="3">
    <source>
        <dbReference type="ARBA" id="ARBA00018633"/>
    </source>
</evidence>
<evidence type="ECO:0000313" key="9">
    <source>
        <dbReference type="Proteomes" id="UP000698800"/>
    </source>
</evidence>
<evidence type="ECO:0000256" key="6">
    <source>
        <dbReference type="ARBA" id="ARBA00063309"/>
    </source>
</evidence>
<dbReference type="AlphaFoldDB" id="A0A9P8I7A5"/>
<comment type="caution">
    <text evidence="8">The sequence shown here is derived from an EMBL/GenBank/DDBJ whole genome shotgun (WGS) entry which is preliminary data.</text>
</comment>
<dbReference type="Proteomes" id="UP000698800">
    <property type="component" value="Unassembled WGS sequence"/>
</dbReference>
<gene>
    <name evidence="8" type="ORF">FGG08_003414</name>
</gene>
<sequence>MPRQPKPTEKPLPERTLILDNGAYTIKAGFASDFPDVEDCHLIPNCIARARDKRIWIGGQLEHCKDFGEMAFRRPVEKGYLVNWEGEREIWCNSFFDDDAKLKCDPRETNLILTEAPNAPVALQTNCDQMIFEEFEFASYYRCVGASLNTYNDIPSLFDDSARPPATPPSPVETLLLIDSGFSHTTVTPLVHGRPVQSAIRRLDIGGKLLTNYLKELVSIRHYNMIDETHLMNEVKEAVCYVSHDFKGDLERTWKGSVGDRRKPGSDGVDIVVDYVLPDYNTQKAGFMRSHDPSLSGKLKKLGSSAGANGDAGFEDFMTLGNERFTVPELLLSPGDVGMKQAGLAEVVMQSLRVLPIGLWSAVLANVVVVGGNAKVPGFVERLEAEIRSLAPADCILRVARPADPIKYAWLGGANLAKNRPILKEMVVTRQEYLEHGGGWVAKKFSGGVGAPK</sequence>
<evidence type="ECO:0000256" key="1">
    <source>
        <dbReference type="ARBA" id="ARBA00004496"/>
    </source>
</evidence>
<dbReference type="CDD" id="cd10210">
    <property type="entry name" value="ASKHA_NBD_Arp6"/>
    <property type="match status" value="1"/>
</dbReference>
<dbReference type="SMART" id="SM00268">
    <property type="entry name" value="ACTIN"/>
    <property type="match status" value="1"/>
</dbReference>
<dbReference type="SUPFAM" id="SSF53067">
    <property type="entry name" value="Actin-like ATPase domain"/>
    <property type="match status" value="2"/>
</dbReference>
<dbReference type="FunFam" id="3.90.640.10:FF:000014">
    <property type="entry name" value="Putative actin-related protein 6"/>
    <property type="match status" value="1"/>
</dbReference>
<comment type="function">
    <text evidence="5">Component of the SWR1 complex which mediates the ATP-dependent exchange of histone H2A for the H2A variant HZT1 leading to transcriptional regulation of selected genes by chromatin remodeling. Involved in chromosome stability.</text>
</comment>
<dbReference type="EMBL" id="JAGHQL010000059">
    <property type="protein sequence ID" value="KAH0542193.1"/>
    <property type="molecule type" value="Genomic_DNA"/>
</dbReference>
<evidence type="ECO:0000256" key="4">
    <source>
        <dbReference type="ARBA" id="ARBA00022490"/>
    </source>
</evidence>
<reference evidence="8" key="1">
    <citation type="submission" date="2021-03" db="EMBL/GenBank/DDBJ databases">
        <title>Comparative genomics and phylogenomic investigation of the class Geoglossomycetes provide insights into ecological specialization and systematics.</title>
        <authorList>
            <person name="Melie T."/>
            <person name="Pirro S."/>
            <person name="Miller A.N."/>
            <person name="Quandt A."/>
        </authorList>
    </citation>
    <scope>NUCLEOTIDE SEQUENCE</scope>
    <source>
        <strain evidence="8">GBOQ0MN5Z8</strain>
    </source>
</reference>
<evidence type="ECO:0000256" key="5">
    <source>
        <dbReference type="ARBA" id="ARBA00025222"/>
    </source>
</evidence>
<evidence type="ECO:0000256" key="7">
    <source>
        <dbReference type="ARBA" id="ARBA00073820"/>
    </source>
</evidence>
<evidence type="ECO:0000313" key="8">
    <source>
        <dbReference type="EMBL" id="KAH0542193.1"/>
    </source>
</evidence>
<evidence type="ECO:0000256" key="2">
    <source>
        <dbReference type="ARBA" id="ARBA00005665"/>
    </source>
</evidence>
<name>A0A9P8I7A5_9PEZI</name>
<dbReference type="Gene3D" id="2.30.36.70">
    <property type="entry name" value="Actin, Chain A, domain 2"/>
    <property type="match status" value="1"/>
</dbReference>
<comment type="subcellular location">
    <subcellularLocation>
        <location evidence="1">Cytoplasm</location>
    </subcellularLocation>
</comment>
<dbReference type="OrthoDB" id="6220758at2759"/>
<proteinExistence type="inferred from homology"/>
<accession>A0A9P8I7A5</accession>
<dbReference type="Gene3D" id="3.30.420.40">
    <property type="match status" value="2"/>
</dbReference>
<dbReference type="InterPro" id="IPR043129">
    <property type="entry name" value="ATPase_NBD"/>
</dbReference>
<dbReference type="GO" id="GO:0005634">
    <property type="term" value="C:nucleus"/>
    <property type="evidence" value="ECO:0007669"/>
    <property type="project" value="UniProtKB-ARBA"/>
</dbReference>
<keyword evidence="4" id="KW-0963">Cytoplasm</keyword>